<dbReference type="InterPro" id="IPR001452">
    <property type="entry name" value="SH3_domain"/>
</dbReference>
<dbReference type="Proteomes" id="UP001465976">
    <property type="component" value="Unassembled WGS sequence"/>
</dbReference>
<feature type="compositionally biased region" description="Polar residues" evidence="3">
    <location>
        <begin position="31"/>
        <end position="47"/>
    </location>
</feature>
<evidence type="ECO:0000256" key="1">
    <source>
        <dbReference type="ARBA" id="ARBA00022443"/>
    </source>
</evidence>
<gene>
    <name evidence="5" type="primary">HOF1_2</name>
    <name evidence="5" type="ORF">V5O48_006959</name>
</gene>
<dbReference type="Gene3D" id="2.30.30.40">
    <property type="entry name" value="SH3 Domains"/>
    <property type="match status" value="2"/>
</dbReference>
<accession>A0ABR3FI03</accession>
<name>A0ABR3FI03_9AGAR</name>
<evidence type="ECO:0000259" key="4">
    <source>
        <dbReference type="PROSITE" id="PS50002"/>
    </source>
</evidence>
<organism evidence="5 6">
    <name type="scientific">Marasmius crinis-equi</name>
    <dbReference type="NCBI Taxonomy" id="585013"/>
    <lineage>
        <taxon>Eukaryota</taxon>
        <taxon>Fungi</taxon>
        <taxon>Dikarya</taxon>
        <taxon>Basidiomycota</taxon>
        <taxon>Agaricomycotina</taxon>
        <taxon>Agaricomycetes</taxon>
        <taxon>Agaricomycetidae</taxon>
        <taxon>Agaricales</taxon>
        <taxon>Marasmiineae</taxon>
        <taxon>Marasmiaceae</taxon>
        <taxon>Marasmius</taxon>
    </lineage>
</organism>
<sequence>MDGSKAIALAPKWNESMFTQVWGNVDYPATATPSPSSQNESILTRTPSPADLPSPSGSQRSHTDHMHHLSPLSTFPTPYNPHPKSTKSESSPTHSQPASETSLFVPFDPVSNPSVPSAIRSMPEDIDKPPLDNVTPDVREGPRQGPQTEDEHKILFHVKALYSYAGELDKDFSFQAGDIIAVTATPNDGWWSGHLVDENKRQPGKHVFPSNFVVPSTYSEATDESPLDNVAHGVREVPGQGPVLFCVKALYDWEATIDEGMSFQAGDIIAVTAASDDGWWSGHLVDETRRQPGRHIFPNNFVRLHDI</sequence>
<evidence type="ECO:0000256" key="2">
    <source>
        <dbReference type="PROSITE-ProRule" id="PRU00192"/>
    </source>
</evidence>
<feature type="compositionally biased region" description="Polar residues" evidence="3">
    <location>
        <begin position="88"/>
        <end position="102"/>
    </location>
</feature>
<dbReference type="SUPFAM" id="SSF50044">
    <property type="entry name" value="SH3-domain"/>
    <property type="match status" value="2"/>
</dbReference>
<dbReference type="InterPro" id="IPR036028">
    <property type="entry name" value="SH3-like_dom_sf"/>
</dbReference>
<reference evidence="5 6" key="1">
    <citation type="submission" date="2024-02" db="EMBL/GenBank/DDBJ databases">
        <title>A draft genome for the cacao thread blight pathogen Marasmius crinis-equi.</title>
        <authorList>
            <person name="Cohen S.P."/>
            <person name="Baruah I.K."/>
            <person name="Amoako-Attah I."/>
            <person name="Bukari Y."/>
            <person name="Meinhardt L.W."/>
            <person name="Bailey B.A."/>
        </authorList>
    </citation>
    <scope>NUCLEOTIDE SEQUENCE [LARGE SCALE GENOMIC DNA]</scope>
    <source>
        <strain evidence="5 6">GH-76</strain>
    </source>
</reference>
<dbReference type="PROSITE" id="PS50002">
    <property type="entry name" value="SH3"/>
    <property type="match status" value="2"/>
</dbReference>
<dbReference type="InterPro" id="IPR050670">
    <property type="entry name" value="STAM"/>
</dbReference>
<evidence type="ECO:0000313" key="6">
    <source>
        <dbReference type="Proteomes" id="UP001465976"/>
    </source>
</evidence>
<protein>
    <submittedName>
        <fullName evidence="5">Formin-binding protein</fullName>
    </submittedName>
</protein>
<dbReference type="SMART" id="SM00326">
    <property type="entry name" value="SH3"/>
    <property type="match status" value="2"/>
</dbReference>
<dbReference type="CDD" id="cd00174">
    <property type="entry name" value="SH3"/>
    <property type="match status" value="2"/>
</dbReference>
<dbReference type="EMBL" id="JBAHYK010000344">
    <property type="protein sequence ID" value="KAL0575008.1"/>
    <property type="molecule type" value="Genomic_DNA"/>
</dbReference>
<dbReference type="PANTHER" id="PTHR45929:SF3">
    <property type="entry name" value="JAK PATHWAY SIGNAL TRANSDUCTION ADAPTOR MOLECULE"/>
    <property type="match status" value="1"/>
</dbReference>
<keyword evidence="6" id="KW-1185">Reference proteome</keyword>
<feature type="region of interest" description="Disordered" evidence="3">
    <location>
        <begin position="26"/>
        <end position="148"/>
    </location>
</feature>
<comment type="caution">
    <text evidence="5">The sequence shown here is derived from an EMBL/GenBank/DDBJ whole genome shotgun (WGS) entry which is preliminary data.</text>
</comment>
<evidence type="ECO:0000313" key="5">
    <source>
        <dbReference type="EMBL" id="KAL0575008.1"/>
    </source>
</evidence>
<evidence type="ECO:0000256" key="3">
    <source>
        <dbReference type="SAM" id="MobiDB-lite"/>
    </source>
</evidence>
<dbReference type="PRINTS" id="PR00452">
    <property type="entry name" value="SH3DOMAIN"/>
</dbReference>
<dbReference type="PANTHER" id="PTHR45929">
    <property type="entry name" value="JAK PATHWAY SIGNAL TRANSDUCTION ADAPTOR MOLECULE"/>
    <property type="match status" value="1"/>
</dbReference>
<keyword evidence="1 2" id="KW-0728">SH3 domain</keyword>
<proteinExistence type="predicted"/>
<dbReference type="Pfam" id="PF00018">
    <property type="entry name" value="SH3_1"/>
    <property type="match status" value="2"/>
</dbReference>
<feature type="domain" description="SH3" evidence="4">
    <location>
        <begin position="242"/>
        <end position="307"/>
    </location>
</feature>
<feature type="domain" description="SH3" evidence="4">
    <location>
        <begin position="153"/>
        <end position="218"/>
    </location>
</feature>